<name>A0A510HMM9_9ACTN</name>
<accession>A0A510HMM9</accession>
<evidence type="ECO:0000313" key="1">
    <source>
        <dbReference type="EMBL" id="BBL79687.1"/>
    </source>
</evidence>
<evidence type="ECO:0000313" key="2">
    <source>
        <dbReference type="Proteomes" id="UP000318065"/>
    </source>
</evidence>
<sequence length="142" mass="15689">MIYGVVRCVLRRLLPGRGNPKLSWSPGAYAGPEEELSPLYAFFRVANEGRNPVELVRLYLAPVGGEPLEEATPEGERPLPLSLAPGEATTFRLRAKRLARALAAAGHRGRPRVRLVAVDGCGGEHVLRFRYPVDEYLSLRDE</sequence>
<dbReference type="OrthoDB" id="7285215at2"/>
<dbReference type="Proteomes" id="UP000318065">
    <property type="component" value="Chromosome"/>
</dbReference>
<dbReference type="EMBL" id="AP019791">
    <property type="protein sequence ID" value="BBL79687.1"/>
    <property type="molecule type" value="Genomic_DNA"/>
</dbReference>
<reference evidence="1" key="1">
    <citation type="journal article" date="2019" name="Microbiol. Resour. Announc.">
        <title>Complete Genome Sequence of Rubrobacter xylanophilus Strain AA3-22, Isolated from Arima Onsen in Japan.</title>
        <authorList>
            <person name="Tomariguchi N."/>
            <person name="Miyazaki K."/>
        </authorList>
    </citation>
    <scope>NUCLEOTIDE SEQUENCE [LARGE SCALE GENOMIC DNA]</scope>
    <source>
        <strain evidence="1">AA3-22</strain>
    </source>
</reference>
<proteinExistence type="predicted"/>
<keyword evidence="2" id="KW-1185">Reference proteome</keyword>
<organism evidence="1 2">
    <name type="scientific">Rubrobacter xylanophilus</name>
    <dbReference type="NCBI Taxonomy" id="49319"/>
    <lineage>
        <taxon>Bacteria</taxon>
        <taxon>Bacillati</taxon>
        <taxon>Actinomycetota</taxon>
        <taxon>Rubrobacteria</taxon>
        <taxon>Rubrobacterales</taxon>
        <taxon>Rubrobacteraceae</taxon>
        <taxon>Rubrobacter</taxon>
    </lineage>
</organism>
<gene>
    <name evidence="1" type="ORF">RxyAA322_15410</name>
</gene>
<dbReference type="AlphaFoldDB" id="A0A510HMM9"/>
<dbReference type="RefSeq" id="WP_143527702.1">
    <property type="nucleotide sequence ID" value="NZ_AP019791.1"/>
</dbReference>
<protein>
    <submittedName>
        <fullName evidence="1">Uncharacterized protein</fullName>
    </submittedName>
</protein>